<dbReference type="KEGG" id="cbei:LF65_04436"/>
<dbReference type="AlphaFoldDB" id="A0A0B5QJ32"/>
<gene>
    <name evidence="1" type="ORF">LF65_04436</name>
</gene>
<name>A0A0B5QJ32_CLOBE</name>
<proteinExistence type="predicted"/>
<dbReference type="OrthoDB" id="9958503at2"/>
<evidence type="ECO:0008006" key="3">
    <source>
        <dbReference type="Google" id="ProtNLM"/>
    </source>
</evidence>
<dbReference type="RefSeq" id="WP_041899013.1">
    <property type="nucleotide sequence ID" value="NZ_CP010086.2"/>
</dbReference>
<accession>A0A0B5QJ32</accession>
<evidence type="ECO:0000313" key="2">
    <source>
        <dbReference type="Proteomes" id="UP000031866"/>
    </source>
</evidence>
<dbReference type="EMBL" id="CP010086">
    <property type="protein sequence ID" value="AJH00976.1"/>
    <property type="molecule type" value="Genomic_DNA"/>
</dbReference>
<protein>
    <recommendedName>
        <fullName evidence="3">DUF4352 domain-containing protein</fullName>
    </recommendedName>
</protein>
<sequence length="158" mass="17743">MTGFIMSNLNIFIPLLLIFLTIDTFLLAYKSFLIINTNLKLSCNNSKSYYNKNNKIAIINLTIENNSSNPIDVIKVKLTSGFKSHLATFPTTQSAKNNLKALDSNVLLENILNNTNIPEHTSVTGYAIFENVEAISDSKNYNIIIKTSNKVLRKKIKL</sequence>
<reference evidence="2" key="1">
    <citation type="submission" date="2014-12" db="EMBL/GenBank/DDBJ databases">
        <title>Genome sequence of Clostridium beijerinckii strain 59B.</title>
        <authorList>
            <person name="Little G.T."/>
            <person name="Minton N.P."/>
        </authorList>
    </citation>
    <scope>NUCLEOTIDE SEQUENCE [LARGE SCALE GENOMIC DNA]</scope>
    <source>
        <strain evidence="2">59B</strain>
    </source>
</reference>
<organism evidence="1 2">
    <name type="scientific">Clostridium beijerinckii</name>
    <name type="common">Clostridium MP</name>
    <dbReference type="NCBI Taxonomy" id="1520"/>
    <lineage>
        <taxon>Bacteria</taxon>
        <taxon>Bacillati</taxon>
        <taxon>Bacillota</taxon>
        <taxon>Clostridia</taxon>
        <taxon>Eubacteriales</taxon>
        <taxon>Clostridiaceae</taxon>
        <taxon>Clostridium</taxon>
    </lineage>
</organism>
<evidence type="ECO:0000313" key="1">
    <source>
        <dbReference type="EMBL" id="AJH00976.1"/>
    </source>
</evidence>
<dbReference type="Proteomes" id="UP000031866">
    <property type="component" value="Chromosome"/>
</dbReference>